<evidence type="ECO:0000259" key="2">
    <source>
        <dbReference type="Pfam" id="PF13472"/>
    </source>
</evidence>
<evidence type="ECO:0000313" key="3">
    <source>
        <dbReference type="EMBL" id="GHA92987.1"/>
    </source>
</evidence>
<accession>A0ABQ3DGG5</accession>
<keyword evidence="1" id="KW-0732">Signal</keyword>
<feature type="chain" id="PRO_5046379828" description="SGNH hydrolase-type esterase domain-containing protein" evidence="1">
    <location>
        <begin position="42"/>
        <end position="398"/>
    </location>
</feature>
<dbReference type="RefSeq" id="WP_229843387.1">
    <property type="nucleotide sequence ID" value="NZ_BMVO01000003.1"/>
</dbReference>
<dbReference type="Proteomes" id="UP000599437">
    <property type="component" value="Unassembled WGS sequence"/>
</dbReference>
<dbReference type="Gene3D" id="3.40.50.1110">
    <property type="entry name" value="SGNH hydrolase"/>
    <property type="match status" value="1"/>
</dbReference>
<name>A0ABQ3DGG5_9ACTN</name>
<dbReference type="InterPro" id="IPR013830">
    <property type="entry name" value="SGNH_hydro"/>
</dbReference>
<comment type="caution">
    <text evidence="3">The sequence shown here is derived from an EMBL/GenBank/DDBJ whole genome shotgun (WGS) entry which is preliminary data.</text>
</comment>
<sequence length="398" mass="41557">MSGFRFTHTLRPTLDRSRARRLAAAALSLPLAFGAVLTAGAAPSAASPTTGPTAIVSMGDSYISGEAGRWRGNSLTNSGSRDGSDRAWTGSGYDPAAVYGPTAANGCHRSDSAEVRSATGTTQALINIACSGATTRNVFRAANGGVAFKGEAPQADQLAGIAAANNVKVVALSVGGNDLGFADIITTCATDYMVWYAYCHDDQQAVVDAKIDTAMANVGKAVDEIRAVMSAGGYAASAYRIVLQSYPSPIPRAAENRYPESGWSRVGTGGCPFWDRDSDWARDSLVPQIANRLKGVAAAKGAQFLDLRDMLQGREVCARQSRLVSATQPASAAASEWARWIDSDSTQGPVQESMHPNHYGQLAQGRCLALMYAAATGGAHTCRNTVGADASKMYLTAS</sequence>
<keyword evidence="4" id="KW-1185">Reference proteome</keyword>
<dbReference type="InterPro" id="IPR036514">
    <property type="entry name" value="SGNH_hydro_sf"/>
</dbReference>
<proteinExistence type="predicted"/>
<protein>
    <recommendedName>
        <fullName evidence="2">SGNH hydrolase-type esterase domain-containing protein</fullName>
    </recommendedName>
</protein>
<dbReference type="PANTHER" id="PTHR37981:SF1">
    <property type="entry name" value="SGNH HYDROLASE-TYPE ESTERASE DOMAIN-CONTAINING PROTEIN"/>
    <property type="match status" value="1"/>
</dbReference>
<organism evidence="3 4">
    <name type="scientific">Streptomyces chryseus</name>
    <dbReference type="NCBI Taxonomy" id="68186"/>
    <lineage>
        <taxon>Bacteria</taxon>
        <taxon>Bacillati</taxon>
        <taxon>Actinomycetota</taxon>
        <taxon>Actinomycetes</taxon>
        <taxon>Kitasatosporales</taxon>
        <taxon>Streptomycetaceae</taxon>
        <taxon>Streptomyces</taxon>
    </lineage>
</organism>
<dbReference type="Pfam" id="PF13472">
    <property type="entry name" value="Lipase_GDSL_2"/>
    <property type="match status" value="1"/>
</dbReference>
<feature type="signal peptide" evidence="1">
    <location>
        <begin position="1"/>
        <end position="41"/>
    </location>
</feature>
<dbReference type="SUPFAM" id="SSF52266">
    <property type="entry name" value="SGNH hydrolase"/>
    <property type="match status" value="1"/>
</dbReference>
<evidence type="ECO:0000313" key="4">
    <source>
        <dbReference type="Proteomes" id="UP000599437"/>
    </source>
</evidence>
<reference evidence="4" key="1">
    <citation type="journal article" date="2019" name="Int. J. Syst. Evol. Microbiol.">
        <title>The Global Catalogue of Microorganisms (GCM) 10K type strain sequencing project: providing services to taxonomists for standard genome sequencing and annotation.</title>
        <authorList>
            <consortium name="The Broad Institute Genomics Platform"/>
            <consortium name="The Broad Institute Genome Sequencing Center for Infectious Disease"/>
            <person name="Wu L."/>
            <person name="Ma J."/>
        </authorList>
    </citation>
    <scope>NUCLEOTIDE SEQUENCE [LARGE SCALE GENOMIC DNA]</scope>
    <source>
        <strain evidence="4">JCM 4737</strain>
    </source>
</reference>
<dbReference type="EMBL" id="BMVO01000003">
    <property type="protein sequence ID" value="GHA92987.1"/>
    <property type="molecule type" value="Genomic_DNA"/>
</dbReference>
<feature type="domain" description="SGNH hydrolase-type esterase" evidence="2">
    <location>
        <begin position="121"/>
        <end position="360"/>
    </location>
</feature>
<evidence type="ECO:0000256" key="1">
    <source>
        <dbReference type="SAM" id="SignalP"/>
    </source>
</evidence>
<dbReference type="InterPro" id="IPR037460">
    <property type="entry name" value="SEST-like"/>
</dbReference>
<gene>
    <name evidence="3" type="ORF">GCM10010346_14550</name>
</gene>
<dbReference type="PANTHER" id="PTHR37981">
    <property type="entry name" value="LIPASE 2"/>
    <property type="match status" value="1"/>
</dbReference>